<evidence type="ECO:0000256" key="3">
    <source>
        <dbReference type="ARBA" id="ARBA00022737"/>
    </source>
</evidence>
<dbReference type="InterPro" id="IPR011992">
    <property type="entry name" value="EF-hand-dom_pair"/>
</dbReference>
<dbReference type="InterPro" id="IPR002048">
    <property type="entry name" value="EF_hand_dom"/>
</dbReference>
<reference evidence="8 9" key="1">
    <citation type="journal article" date="2021" name="Commun. Biol.">
        <title>The genome of Shorea leprosula (Dipterocarpaceae) highlights the ecological relevance of drought in aseasonal tropical rainforests.</title>
        <authorList>
            <person name="Ng K.K.S."/>
            <person name="Kobayashi M.J."/>
            <person name="Fawcett J.A."/>
            <person name="Hatakeyama M."/>
            <person name="Paape T."/>
            <person name="Ng C.H."/>
            <person name="Ang C.C."/>
            <person name="Tnah L.H."/>
            <person name="Lee C.T."/>
            <person name="Nishiyama T."/>
            <person name="Sese J."/>
            <person name="O'Brien M.J."/>
            <person name="Copetti D."/>
            <person name="Mohd Noor M.I."/>
            <person name="Ong R.C."/>
            <person name="Putra M."/>
            <person name="Sireger I.Z."/>
            <person name="Indrioko S."/>
            <person name="Kosugi Y."/>
            <person name="Izuno A."/>
            <person name="Isagi Y."/>
            <person name="Lee S.L."/>
            <person name="Shimizu K.K."/>
        </authorList>
    </citation>
    <scope>NUCLEOTIDE SEQUENCE [LARGE SCALE GENOMIC DNA]</scope>
    <source>
        <strain evidence="8">214</strain>
    </source>
</reference>
<dbReference type="PROSITE" id="PS50097">
    <property type="entry name" value="BTB"/>
    <property type="match status" value="1"/>
</dbReference>
<keyword evidence="5" id="KW-0732">Signal</keyword>
<feature type="domain" description="BTB" evidence="6">
    <location>
        <begin position="231"/>
        <end position="299"/>
    </location>
</feature>
<dbReference type="Proteomes" id="UP001054252">
    <property type="component" value="Unassembled WGS sequence"/>
</dbReference>
<gene>
    <name evidence="8" type="ORF">SLEP1_g3254</name>
</gene>
<dbReference type="Pfam" id="PF13499">
    <property type="entry name" value="EF-hand_7"/>
    <property type="match status" value="1"/>
</dbReference>
<dbReference type="InterPro" id="IPR018247">
    <property type="entry name" value="EF_Hand_1_Ca_BS"/>
</dbReference>
<evidence type="ECO:0000256" key="2">
    <source>
        <dbReference type="ARBA" id="ARBA00022723"/>
    </source>
</evidence>
<keyword evidence="4" id="KW-0106">Calcium</keyword>
<accession>A0AAV5HJU5</accession>
<comment type="caution">
    <text evidence="8">The sequence shown here is derived from an EMBL/GenBank/DDBJ whole genome shotgun (WGS) entry which is preliminary data.</text>
</comment>
<dbReference type="InterPro" id="IPR000210">
    <property type="entry name" value="BTB/POZ_dom"/>
</dbReference>
<proteinExistence type="predicted"/>
<dbReference type="SMART" id="SM00054">
    <property type="entry name" value="EFh"/>
    <property type="match status" value="4"/>
</dbReference>
<dbReference type="SUPFAM" id="SSF47473">
    <property type="entry name" value="EF-hand"/>
    <property type="match status" value="2"/>
</dbReference>
<evidence type="ECO:0000259" key="6">
    <source>
        <dbReference type="PROSITE" id="PS50097"/>
    </source>
</evidence>
<dbReference type="PANTHER" id="PTHR10827:SF98">
    <property type="entry name" value="45 KDA CALCIUM-BINDING PROTEIN"/>
    <property type="match status" value="1"/>
</dbReference>
<organism evidence="8 9">
    <name type="scientific">Rubroshorea leprosula</name>
    <dbReference type="NCBI Taxonomy" id="152421"/>
    <lineage>
        <taxon>Eukaryota</taxon>
        <taxon>Viridiplantae</taxon>
        <taxon>Streptophyta</taxon>
        <taxon>Embryophyta</taxon>
        <taxon>Tracheophyta</taxon>
        <taxon>Spermatophyta</taxon>
        <taxon>Magnoliopsida</taxon>
        <taxon>eudicotyledons</taxon>
        <taxon>Gunneridae</taxon>
        <taxon>Pentapetalae</taxon>
        <taxon>rosids</taxon>
        <taxon>malvids</taxon>
        <taxon>Malvales</taxon>
        <taxon>Dipterocarpaceae</taxon>
        <taxon>Rubroshorea</taxon>
    </lineage>
</organism>
<dbReference type="PROSITE" id="PS00018">
    <property type="entry name" value="EF_HAND_1"/>
    <property type="match status" value="3"/>
</dbReference>
<protein>
    <recommendedName>
        <fullName evidence="10">Calumenin</fullName>
    </recommendedName>
</protein>
<dbReference type="Gene3D" id="1.10.238.10">
    <property type="entry name" value="EF-hand"/>
    <property type="match status" value="2"/>
</dbReference>
<feature type="chain" id="PRO_5043719451" description="Calumenin" evidence="5">
    <location>
        <begin position="27"/>
        <end position="348"/>
    </location>
</feature>
<dbReference type="GO" id="GO:0005509">
    <property type="term" value="F:calcium ion binding"/>
    <property type="evidence" value="ECO:0007669"/>
    <property type="project" value="InterPro"/>
</dbReference>
<name>A0AAV5HJU5_9ROSI</name>
<dbReference type="EMBL" id="BPVZ01000003">
    <property type="protein sequence ID" value="GKU89063.1"/>
    <property type="molecule type" value="Genomic_DNA"/>
</dbReference>
<evidence type="ECO:0008006" key="10">
    <source>
        <dbReference type="Google" id="ProtNLM"/>
    </source>
</evidence>
<evidence type="ECO:0000256" key="1">
    <source>
        <dbReference type="ARBA" id="ARBA00004906"/>
    </source>
</evidence>
<keyword evidence="2" id="KW-0479">Metal-binding</keyword>
<dbReference type="Pfam" id="PF13202">
    <property type="entry name" value="EF-hand_5"/>
    <property type="match status" value="1"/>
</dbReference>
<evidence type="ECO:0000313" key="9">
    <source>
        <dbReference type="Proteomes" id="UP001054252"/>
    </source>
</evidence>
<evidence type="ECO:0000259" key="7">
    <source>
        <dbReference type="PROSITE" id="PS50222"/>
    </source>
</evidence>
<evidence type="ECO:0000256" key="4">
    <source>
        <dbReference type="ARBA" id="ARBA00022837"/>
    </source>
</evidence>
<dbReference type="GO" id="GO:0005783">
    <property type="term" value="C:endoplasmic reticulum"/>
    <property type="evidence" value="ECO:0007669"/>
    <property type="project" value="TreeGrafter"/>
</dbReference>
<dbReference type="PROSITE" id="PS50222">
    <property type="entry name" value="EF_HAND_2"/>
    <property type="match status" value="2"/>
</dbReference>
<dbReference type="AlphaFoldDB" id="A0AAV5HJU5"/>
<feature type="domain" description="EF-hand" evidence="7">
    <location>
        <begin position="258"/>
        <end position="293"/>
    </location>
</feature>
<comment type="pathway">
    <text evidence="1">Protein modification; protein ubiquitination.</text>
</comment>
<keyword evidence="3" id="KW-0677">Repeat</keyword>
<evidence type="ECO:0000256" key="5">
    <source>
        <dbReference type="SAM" id="SignalP"/>
    </source>
</evidence>
<keyword evidence="9" id="KW-1185">Reference proteome</keyword>
<feature type="domain" description="EF-hand" evidence="7">
    <location>
        <begin position="176"/>
        <end position="211"/>
    </location>
</feature>
<dbReference type="PANTHER" id="PTHR10827">
    <property type="entry name" value="RETICULOCALBIN"/>
    <property type="match status" value="1"/>
</dbReference>
<sequence>MSKAVVYALLATAFFIFLVLSPNSRQDDARLIPGRRLGYKFRVPAFDPLVIRIERSVEERKSGSDHRINNAINQEDISYIPEVEDSLEYFSDKGILNITLRLITLFPLLDVSSVNGPVSYDELETWNIQQALDRLYYRTQKEITSRDKNGDGAISFREYLPHFTEKDIDKREMGHGEAGWWMKQFNNADVDWDGNLNFNEFNDFLHPEDSNNEKIHMWLLSEKMKRMDDDHDMKLNFEEFLHHAYDIHRSYLAFETDGNEPTAEEKFTELDLNKDRFIDVEELKPILRYLYPGQLSHAKYYTSYLIHEADDNKDGALSLAEMLNHENLFYNTLYDDGLEDYDEFHDEL</sequence>
<evidence type="ECO:0000313" key="8">
    <source>
        <dbReference type="EMBL" id="GKU89063.1"/>
    </source>
</evidence>
<feature type="signal peptide" evidence="5">
    <location>
        <begin position="1"/>
        <end position="26"/>
    </location>
</feature>